<sequence>MDSQLIPRVEVARGGSRSDHWIQAWERANAAPGRAVLDQPTLPIGHDDRPGGLDIRWTCDGAYKSSHDISCSRPYVPYVHELEVRDGHVKTDEHIQDLSSQLKGHFASLAPPDNNVREFPRDTLLRKGCDPTSSPELDSAPFVELNTNRTTATHIPSIQKLVDTKSDLEAVRAFTLMPPTIPDGEPISVRWARRAGVFDGTQVYRGSTTILGSDQPLTPDVVYPAGLKIYHLGSRLGQYVLRLILYVSSSVRATRDGGGFPCFDFSLSSRVSGVWLRPQPHPSNNWDSSDACTYRGLRLILSTTVNGAL</sequence>
<evidence type="ECO:0000313" key="2">
    <source>
        <dbReference type="Proteomes" id="UP001182556"/>
    </source>
</evidence>
<dbReference type="Proteomes" id="UP001182556">
    <property type="component" value="Unassembled WGS sequence"/>
</dbReference>
<evidence type="ECO:0000313" key="1">
    <source>
        <dbReference type="EMBL" id="KAK1924001.1"/>
    </source>
</evidence>
<comment type="caution">
    <text evidence="1">The sequence shown here is derived from an EMBL/GenBank/DDBJ whole genome shotgun (WGS) entry which is preliminary data.</text>
</comment>
<gene>
    <name evidence="1" type="ORF">DB88DRAFT_472582</name>
</gene>
<reference evidence="1" key="1">
    <citation type="submission" date="2023-02" db="EMBL/GenBank/DDBJ databases">
        <title>Identification and recombinant expression of a fungal hydrolase from Papiliotrema laurentii that hydrolyzes apple cutin and clears colloidal polyester polyurethane.</title>
        <authorList>
            <consortium name="DOE Joint Genome Institute"/>
            <person name="Roman V.A."/>
            <person name="Bojanowski C."/>
            <person name="Crable B.R."/>
            <person name="Wagner D.N."/>
            <person name="Hung C.S."/>
            <person name="Nadeau L.J."/>
            <person name="Schratz L."/>
            <person name="Haridas S."/>
            <person name="Pangilinan J."/>
            <person name="Lipzen A."/>
            <person name="Na H."/>
            <person name="Yan M."/>
            <person name="Ng V."/>
            <person name="Grigoriev I.V."/>
            <person name="Spatafora J.W."/>
            <person name="Barlow D."/>
            <person name="Biffinger J."/>
            <person name="Kelley-Loughnane N."/>
            <person name="Varaljay V.A."/>
            <person name="Crookes-Goodson W.J."/>
        </authorList>
    </citation>
    <scope>NUCLEOTIDE SEQUENCE</scope>
    <source>
        <strain evidence="1">5307AH</strain>
    </source>
</reference>
<organism evidence="1 2">
    <name type="scientific">Papiliotrema laurentii</name>
    <name type="common">Cryptococcus laurentii</name>
    <dbReference type="NCBI Taxonomy" id="5418"/>
    <lineage>
        <taxon>Eukaryota</taxon>
        <taxon>Fungi</taxon>
        <taxon>Dikarya</taxon>
        <taxon>Basidiomycota</taxon>
        <taxon>Agaricomycotina</taxon>
        <taxon>Tremellomycetes</taxon>
        <taxon>Tremellales</taxon>
        <taxon>Rhynchogastremaceae</taxon>
        <taxon>Papiliotrema</taxon>
    </lineage>
</organism>
<proteinExistence type="predicted"/>
<dbReference type="AlphaFoldDB" id="A0AAD9CXP3"/>
<accession>A0AAD9CXP3</accession>
<name>A0AAD9CXP3_PAPLA</name>
<protein>
    <submittedName>
        <fullName evidence="1">Uncharacterized protein</fullName>
    </submittedName>
</protein>
<keyword evidence="2" id="KW-1185">Reference proteome</keyword>
<dbReference type="EMBL" id="JAODAN010000005">
    <property type="protein sequence ID" value="KAK1924001.1"/>
    <property type="molecule type" value="Genomic_DNA"/>
</dbReference>